<reference evidence="1" key="1">
    <citation type="journal article" date="2023" name="G3 (Bethesda)">
        <title>A reference genome for the long-term kleptoplast-retaining sea slug Elysia crispata morphotype clarki.</title>
        <authorList>
            <person name="Eastman K.E."/>
            <person name="Pendleton A.L."/>
            <person name="Shaikh M.A."/>
            <person name="Suttiyut T."/>
            <person name="Ogas R."/>
            <person name="Tomko P."/>
            <person name="Gavelis G."/>
            <person name="Widhalm J.R."/>
            <person name="Wisecaver J.H."/>
        </authorList>
    </citation>
    <scope>NUCLEOTIDE SEQUENCE</scope>
    <source>
        <strain evidence="1">ECLA1</strain>
    </source>
</reference>
<dbReference type="EMBL" id="JAWDGP010001965">
    <property type="protein sequence ID" value="KAK3786449.1"/>
    <property type="molecule type" value="Genomic_DNA"/>
</dbReference>
<name>A0AAE1DXB8_9GAST</name>
<comment type="caution">
    <text evidence="1">The sequence shown here is derived from an EMBL/GenBank/DDBJ whole genome shotgun (WGS) entry which is preliminary data.</text>
</comment>
<accession>A0AAE1DXB8</accession>
<evidence type="ECO:0000313" key="1">
    <source>
        <dbReference type="EMBL" id="KAK3786449.1"/>
    </source>
</evidence>
<protein>
    <submittedName>
        <fullName evidence="1">Uncharacterized protein</fullName>
    </submittedName>
</protein>
<organism evidence="1 2">
    <name type="scientific">Elysia crispata</name>
    <name type="common">lettuce slug</name>
    <dbReference type="NCBI Taxonomy" id="231223"/>
    <lineage>
        <taxon>Eukaryota</taxon>
        <taxon>Metazoa</taxon>
        <taxon>Spiralia</taxon>
        <taxon>Lophotrochozoa</taxon>
        <taxon>Mollusca</taxon>
        <taxon>Gastropoda</taxon>
        <taxon>Heterobranchia</taxon>
        <taxon>Euthyneura</taxon>
        <taxon>Panpulmonata</taxon>
        <taxon>Sacoglossa</taxon>
        <taxon>Placobranchoidea</taxon>
        <taxon>Plakobranchidae</taxon>
        <taxon>Elysia</taxon>
    </lineage>
</organism>
<proteinExistence type="predicted"/>
<gene>
    <name evidence="1" type="ORF">RRG08_016360</name>
</gene>
<keyword evidence="2" id="KW-1185">Reference proteome</keyword>
<dbReference type="Proteomes" id="UP001283361">
    <property type="component" value="Unassembled WGS sequence"/>
</dbReference>
<dbReference type="AlphaFoldDB" id="A0AAE1DXB8"/>
<evidence type="ECO:0000313" key="2">
    <source>
        <dbReference type="Proteomes" id="UP001283361"/>
    </source>
</evidence>
<sequence>MALKAIYPVLRLPASKNSSRLDVTMCEQECSAAVKHIRVSPLQAGIKFVYTSKPWRRVSSWGGGPLLALALFTPDTNTLASAASVGGDLSAAVRMRGDPHKTYRLGGLPCQTAPIPYIQLNLVMRGWVGGRGLSDKLKAVVYVCDGNFNYSWSLILYDVPLYCSRATLSHL</sequence>